<name>A0A1I5PTI9_9ACTN</name>
<gene>
    <name evidence="3" type="ORF">SAMN04489713_113235</name>
</gene>
<dbReference type="InterPro" id="IPR013785">
    <property type="entry name" value="Aldolase_TIM"/>
</dbReference>
<sequence>MTHSHQKPTVFTDEEKRAFRADIDAMRRPGAYEPGRWSVSPLNRDPAIVGAMPAKVALRDVTMRSLEALPGVVTTPEAKRSFLRALVASGVPEIVAAGVRGRPVEDVRRDVQEIRALNPKCRVTCPMLFTSADLEAAAEAGFDAVQVWVPPWGSASTMYEPHLFARTWAGEDWRGRGQPADRDGYLERAVSLVARARDLGLAVTAPMLMVSFLDEERHSGTVKALAEAGAAEIALFDGPGAMAPEAMAELVRRTRALAPGVRIGLHPHNTFGLAVAVAVAAARAGADAVEVSVNGYCGGPGNADLAATVAAFEALYGVSTGIDPGTLTHLARTAEAMTSYRRAYNHPVTGDQVYSWGGMDFMTQELGVDSLLHNCISPEWVGSEQRAPLTEMSGPFTAWDKLVELGFAPDHQGVDAFLARVRDTMAERGRLLDDAELADVARECGLTGSS</sequence>
<feature type="domain" description="Pyruvate carboxyltransferase" evidence="2">
    <location>
        <begin position="56"/>
        <end position="328"/>
    </location>
</feature>
<dbReference type="InterPro" id="IPR000891">
    <property type="entry name" value="PYR_CT"/>
</dbReference>
<organism evidence="3 4">
    <name type="scientific">Actinomadura madurae</name>
    <dbReference type="NCBI Taxonomy" id="1993"/>
    <lineage>
        <taxon>Bacteria</taxon>
        <taxon>Bacillati</taxon>
        <taxon>Actinomycetota</taxon>
        <taxon>Actinomycetes</taxon>
        <taxon>Streptosporangiales</taxon>
        <taxon>Thermomonosporaceae</taxon>
        <taxon>Actinomadura</taxon>
    </lineage>
</organism>
<reference evidence="3 4" key="1">
    <citation type="submission" date="2016-10" db="EMBL/GenBank/DDBJ databases">
        <authorList>
            <person name="de Groot N.N."/>
        </authorList>
    </citation>
    <scope>NUCLEOTIDE SEQUENCE [LARGE SCALE GENOMIC DNA]</scope>
    <source>
        <strain evidence="3 4">DSM 43067</strain>
    </source>
</reference>
<dbReference type="RefSeq" id="WP_075023311.1">
    <property type="nucleotide sequence ID" value="NZ_FOVH01000013.1"/>
</dbReference>
<dbReference type="PANTHER" id="PTHR42880">
    <property type="entry name" value="HOMOCITRATE SYNTHASE"/>
    <property type="match status" value="1"/>
</dbReference>
<dbReference type="PROSITE" id="PS50991">
    <property type="entry name" value="PYR_CT"/>
    <property type="match status" value="1"/>
</dbReference>
<evidence type="ECO:0000256" key="1">
    <source>
        <dbReference type="ARBA" id="ARBA00022679"/>
    </source>
</evidence>
<dbReference type="InParanoid" id="A0A1I5PTI9"/>
<dbReference type="EMBL" id="FOVH01000013">
    <property type="protein sequence ID" value="SFP36976.1"/>
    <property type="molecule type" value="Genomic_DNA"/>
</dbReference>
<protein>
    <submittedName>
        <fullName evidence="3">HMGL-like</fullName>
    </submittedName>
</protein>
<dbReference type="GO" id="GO:0016740">
    <property type="term" value="F:transferase activity"/>
    <property type="evidence" value="ECO:0007669"/>
    <property type="project" value="UniProtKB-KW"/>
</dbReference>
<evidence type="ECO:0000259" key="2">
    <source>
        <dbReference type="PROSITE" id="PS50991"/>
    </source>
</evidence>
<keyword evidence="4" id="KW-1185">Reference proteome</keyword>
<accession>A0A1I5PTI9</accession>
<dbReference type="Pfam" id="PF00682">
    <property type="entry name" value="HMGL-like"/>
    <property type="match status" value="1"/>
</dbReference>
<dbReference type="AlphaFoldDB" id="A0A1I5PTI9"/>
<dbReference type="CDD" id="cd03174">
    <property type="entry name" value="DRE_TIM_metallolyase"/>
    <property type="match status" value="1"/>
</dbReference>
<keyword evidence="1" id="KW-0808">Transferase</keyword>
<evidence type="ECO:0000313" key="3">
    <source>
        <dbReference type="EMBL" id="SFP36976.1"/>
    </source>
</evidence>
<dbReference type="eggNOG" id="COG0119">
    <property type="taxonomic scope" value="Bacteria"/>
</dbReference>
<proteinExistence type="predicted"/>
<dbReference type="Gene3D" id="3.20.20.70">
    <property type="entry name" value="Aldolase class I"/>
    <property type="match status" value="1"/>
</dbReference>
<dbReference type="SUPFAM" id="SSF51569">
    <property type="entry name" value="Aldolase"/>
    <property type="match status" value="1"/>
</dbReference>
<dbReference type="STRING" id="1993.SAMN04489713_113235"/>
<dbReference type="PANTHER" id="PTHR42880:SF1">
    <property type="entry name" value="ISOPROPYLMALATE_HOMOCITRATE_CITRAMALATE SYNTHASE FAMILY PROTEIN"/>
    <property type="match status" value="1"/>
</dbReference>
<evidence type="ECO:0000313" key="4">
    <source>
        <dbReference type="Proteomes" id="UP000183413"/>
    </source>
</evidence>
<dbReference type="Proteomes" id="UP000183413">
    <property type="component" value="Unassembled WGS sequence"/>
</dbReference>